<evidence type="ECO:0000313" key="5">
    <source>
        <dbReference type="Proteomes" id="UP000789759"/>
    </source>
</evidence>
<reference evidence="4" key="1">
    <citation type="submission" date="2021-06" db="EMBL/GenBank/DDBJ databases">
        <authorList>
            <person name="Kallberg Y."/>
            <person name="Tangrot J."/>
            <person name="Rosling A."/>
        </authorList>
    </citation>
    <scope>NUCLEOTIDE SEQUENCE</scope>
    <source>
        <strain evidence="4">FL966</strain>
    </source>
</reference>
<proteinExistence type="predicted"/>
<feature type="domain" description="Yeast cell wall synthesis Kre9/Knh1-like N-terminal" evidence="3">
    <location>
        <begin position="150"/>
        <end position="240"/>
    </location>
</feature>
<dbReference type="OrthoDB" id="2429670at2759"/>
<dbReference type="EMBL" id="CAJVQA010012519">
    <property type="protein sequence ID" value="CAG8717272.1"/>
    <property type="molecule type" value="Genomic_DNA"/>
</dbReference>
<keyword evidence="1 2" id="KW-0732">Signal</keyword>
<evidence type="ECO:0000313" key="4">
    <source>
        <dbReference type="EMBL" id="CAG8717272.1"/>
    </source>
</evidence>
<keyword evidence="5" id="KW-1185">Reference proteome</keyword>
<organism evidence="4 5">
    <name type="scientific">Cetraspora pellucida</name>
    <dbReference type="NCBI Taxonomy" id="1433469"/>
    <lineage>
        <taxon>Eukaryota</taxon>
        <taxon>Fungi</taxon>
        <taxon>Fungi incertae sedis</taxon>
        <taxon>Mucoromycota</taxon>
        <taxon>Glomeromycotina</taxon>
        <taxon>Glomeromycetes</taxon>
        <taxon>Diversisporales</taxon>
        <taxon>Gigasporaceae</taxon>
        <taxon>Cetraspora</taxon>
    </lineage>
</organism>
<sequence>MLNIRSIFLLFTLITLSFATITAQHFIDKRQTNAVSGLTITKPDEATPYNTTYKIVIRFCADKDLTHLDSISLYKANGNNLNFVYVFQSNIAVKLTSDNNNNKCQAFTYNVPNVTPDAQYVINIAFNKMNINSGSFLINNPGFGLVITKPKTGQITTCGSQLDVQWVDLYNLYQNAIINSIFLKTPTGTTTLTTSNVPASSGKYTVTLPNGLQNSQGYNIALQVTRDNNTETYYSDTFTIRSC</sequence>
<feature type="signal peptide" evidence="2">
    <location>
        <begin position="1"/>
        <end position="19"/>
    </location>
</feature>
<evidence type="ECO:0000256" key="1">
    <source>
        <dbReference type="ARBA" id="ARBA00022729"/>
    </source>
</evidence>
<dbReference type="AlphaFoldDB" id="A0A9N9I1P1"/>
<feature type="chain" id="PRO_5040415267" evidence="2">
    <location>
        <begin position="20"/>
        <end position="243"/>
    </location>
</feature>
<dbReference type="InterPro" id="IPR018466">
    <property type="entry name" value="Kre9/Knh1-like_N"/>
</dbReference>
<name>A0A9N9I1P1_9GLOM</name>
<accession>A0A9N9I1P1</accession>
<dbReference type="Pfam" id="PF10342">
    <property type="entry name" value="Kre9_KNH"/>
    <property type="match status" value="1"/>
</dbReference>
<evidence type="ECO:0000256" key="2">
    <source>
        <dbReference type="SAM" id="SignalP"/>
    </source>
</evidence>
<comment type="caution">
    <text evidence="4">The sequence shown here is derived from an EMBL/GenBank/DDBJ whole genome shotgun (WGS) entry which is preliminary data.</text>
</comment>
<dbReference type="Proteomes" id="UP000789759">
    <property type="component" value="Unassembled WGS sequence"/>
</dbReference>
<evidence type="ECO:0000259" key="3">
    <source>
        <dbReference type="Pfam" id="PF10342"/>
    </source>
</evidence>
<protein>
    <submittedName>
        <fullName evidence="4">7024_t:CDS:1</fullName>
    </submittedName>
</protein>
<gene>
    <name evidence="4" type="ORF">CPELLU_LOCUS12678</name>
</gene>